<feature type="compositionally biased region" description="Polar residues" evidence="8">
    <location>
        <begin position="1299"/>
        <end position="1317"/>
    </location>
</feature>
<feature type="compositionally biased region" description="Basic and acidic residues" evidence="8">
    <location>
        <begin position="1837"/>
        <end position="1851"/>
    </location>
</feature>
<keyword evidence="3" id="KW-0677">Repeat</keyword>
<dbReference type="Pfam" id="PF00571">
    <property type="entry name" value="CBS"/>
    <property type="match status" value="1"/>
</dbReference>
<feature type="domain" description="CBS" evidence="10">
    <location>
        <begin position="211"/>
        <end position="273"/>
    </location>
</feature>
<feature type="transmembrane region" description="Helical" evidence="9">
    <location>
        <begin position="127"/>
        <end position="147"/>
    </location>
</feature>
<feature type="compositionally biased region" description="Basic and acidic residues" evidence="8">
    <location>
        <begin position="926"/>
        <end position="941"/>
    </location>
</feature>
<evidence type="ECO:0000256" key="6">
    <source>
        <dbReference type="PROSITE-ProRule" id="PRU00703"/>
    </source>
</evidence>
<feature type="region of interest" description="Disordered" evidence="8">
    <location>
        <begin position="1902"/>
        <end position="1977"/>
    </location>
</feature>
<feature type="compositionally biased region" description="Low complexity" evidence="8">
    <location>
        <begin position="967"/>
        <end position="985"/>
    </location>
</feature>
<evidence type="ECO:0000256" key="3">
    <source>
        <dbReference type="ARBA" id="ARBA00022737"/>
    </source>
</evidence>
<organism evidence="12 13">
    <name type="scientific">Cystoisospora suis</name>
    <dbReference type="NCBI Taxonomy" id="483139"/>
    <lineage>
        <taxon>Eukaryota</taxon>
        <taxon>Sar</taxon>
        <taxon>Alveolata</taxon>
        <taxon>Apicomplexa</taxon>
        <taxon>Conoidasida</taxon>
        <taxon>Coccidia</taxon>
        <taxon>Eucoccidiorida</taxon>
        <taxon>Eimeriorina</taxon>
        <taxon>Sarcocystidae</taxon>
        <taxon>Cystoisospora</taxon>
    </lineage>
</organism>
<feature type="transmembrane region" description="Helical" evidence="9">
    <location>
        <begin position="15"/>
        <end position="41"/>
    </location>
</feature>
<evidence type="ECO:0000259" key="10">
    <source>
        <dbReference type="PROSITE" id="PS51371"/>
    </source>
</evidence>
<dbReference type="PANTHER" id="PTHR12064:SF94">
    <property type="entry name" value="UNEXTENDED PROTEIN"/>
    <property type="match status" value="1"/>
</dbReference>
<feature type="region of interest" description="Disordered" evidence="8">
    <location>
        <begin position="1490"/>
        <end position="1524"/>
    </location>
</feature>
<feature type="region of interest" description="Disordered" evidence="8">
    <location>
        <begin position="351"/>
        <end position="388"/>
    </location>
</feature>
<dbReference type="PROSITE" id="PS51371">
    <property type="entry name" value="CBS"/>
    <property type="match status" value="2"/>
</dbReference>
<feature type="region of interest" description="Disordered" evidence="8">
    <location>
        <begin position="463"/>
        <end position="504"/>
    </location>
</feature>
<gene>
    <name evidence="12" type="ORF">CSUI_002848</name>
</gene>
<feature type="compositionally biased region" description="Basic and acidic residues" evidence="8">
    <location>
        <begin position="1745"/>
        <end position="1755"/>
    </location>
</feature>
<proteinExistence type="predicted"/>
<name>A0A2C6L7P3_9APIC</name>
<feature type="region of interest" description="Disordered" evidence="8">
    <location>
        <begin position="807"/>
        <end position="840"/>
    </location>
</feature>
<dbReference type="Proteomes" id="UP000221165">
    <property type="component" value="Unassembled WGS sequence"/>
</dbReference>
<dbReference type="FunFam" id="3.10.580.10:FF:000006">
    <property type="entry name" value="DUF21 and CBS domain protein"/>
    <property type="match status" value="1"/>
</dbReference>
<feature type="region of interest" description="Disordered" evidence="8">
    <location>
        <begin position="1664"/>
        <end position="1878"/>
    </location>
</feature>
<feature type="region of interest" description="Disordered" evidence="8">
    <location>
        <begin position="1077"/>
        <end position="1097"/>
    </location>
</feature>
<evidence type="ECO:0000256" key="5">
    <source>
        <dbReference type="ARBA" id="ARBA00023136"/>
    </source>
</evidence>
<feature type="region of interest" description="Disordered" evidence="8">
    <location>
        <begin position="1553"/>
        <end position="1615"/>
    </location>
</feature>
<evidence type="ECO:0000256" key="2">
    <source>
        <dbReference type="ARBA" id="ARBA00022692"/>
    </source>
</evidence>
<feature type="domain" description="CNNM transmembrane" evidence="11">
    <location>
        <begin position="7"/>
        <end position="192"/>
    </location>
</feature>
<dbReference type="CDD" id="cd04590">
    <property type="entry name" value="CBS_pair_CorC_HlyC_assoc"/>
    <property type="match status" value="1"/>
</dbReference>
<feature type="compositionally biased region" description="Basic and acidic residues" evidence="8">
    <location>
        <begin position="1932"/>
        <end position="1958"/>
    </location>
</feature>
<sequence>MSDGISSSLPPAGSISLAVCCALGSAMFSGLTLGLLTLDIVQLKLLINRPNKTPKDEKNAKYARKILPLRSDGNYLLVTLLTGNVAVNAGFSILLGDLTDGLVGFLISTVVITVFGEIIPQAACARYGLVVGGILAPVVYILEWILFPIVKPMAMVLNWVLGEDLGTIYDKKQLSALVDYHDNVVHVLTRDEARILKGGLEFALIKAEQAMTPIDQVYGIDVDSKLTYDTLSEAISSGYSRIPVFDRESSQCIVGLLFVKDLILVDYHAEVDVRTLLQFFGRGIYAVDDDTPLLELLKTFKQGQTHLAVVRSVSDEGERDPYYVHVGIITLEDVIEEILQDEINDEFELDKTQVHRRRRPRSQIKPLPASPNSPAGRPGGTTYYPRGAPRLSISSAAQSVSLERDRTLRTTREEIATACCGKCCVKTAGRGKRKSARSIQVTSSLHLRGEEACGKCVLGGKPSDDGGQLSQRARDRVGEHHEEERLTNVSSTRNRGDSQSSKKTVGGSVLFPCGLLWNRLGSRFHRGRRSGSARATVLSGGEEYVPVQKDILDKEDNNKADEDRELGVVSVVQPRDAEDTETPWKREGEQQNGTADDRTGHRGGQEIAGKSLPWWSWRGDTTSHAAKLLMRGKLKMFYENHHRSRTAEPLTAHEATAIASFLSNSTATFSPQILDTVYLAALLQSFYCIQPPHGSLLWRTSLTSKGRSSKLSQNDNLSCSRPFAVVVLYGRVRLYVGEEEIPCTMGPWSCLAMKGLGPPPPFLLAHPSPFASGTAYVSNSSQRSSLQRRPSAPPRLVVIPSAAQAPAASARSSGAERSGASSPLPLPSHQVAGGRDSAGPSHLCGDVPSAVGSCTGETACGSALALASHSSGSSPLSSTPLNCPKQCILSTLSPPVSSFVAAVDGPGIGKEGDSSSSRSLCGSKGESQESERTSPVHKERGSVQYCNTPLHNQTFPSDFYQSRLQPSPSHASQCPRSSSPSVSSSALESTDCTFAVSELPASSDLSPSSSSSSPCSAIPGAAVSSCKRTVADCHTLSVSVQDHCGTSVGFLDIEQATQTSALHDAFSLRTPESLSTRVSQFGSPSTDDLMSPVRNDVSPETSLATCLQQRLGPKAGRRLRLSQENSCARDDIPSGTFTPQLLETQGDAADTHIQSTPDVKLSGYSSQRSSWGSARCRSPKPVKGGEECVASDVVEDLGGSGDKEGQEDAVQESVECLAVAPSTFEADACKFHAIDALPSGHHSTHCFLESRRHRTGDGRNGDALCSVPALRTRGAFRKVRLGSSRHVQPEFGESGASADLNSDQDASYDQSRCSTGSEPEWKTTDAGWGRSPAARENGGFRPYWLPRWRRRKGPRYTPLNVGRRLGSSSCPAASPVVLQHVPAAVGWGCRPGRPEPCMAEADDISFSHERNECGSSFVCDRGVAQLQFRRSQSTGTLDKAGGSLPDVLRRRAEIAGESQENLDEDWMFGNSPASGRIACRCRREISRGGTRHLQTGSGRWRTNQRWPGGPCGPSKVTSGEAGDLETMRDPCLHAEEPSRPNVPIDLLDLSDDGCADGFPQSGQGRTRRFGLGSDAAQAGQRSCPKSPSGDRTGTREQQLPSEEEPGQLGDEGDGLRWKHSFASCSSLSLQSDEEDVEVYGHQGRSSDRLQLLEEVCVCGVSLPWTPEKHDEASSSDRGESPGTTGHVPASKMSSRGDDAARNSSGAPQASVHFKAETGEVEMQPRNTAQGTTNTPGALPLSPTERGGKGIEETRRGRVSALRLRSLGVKGQLPSGSSPAGVGRDTSPHELSHTAQTESRDTSRALSKEPRSAHPWQRQGRSVFQPGWKAQSLLDTKGQQEESFDHEPDRGEIGNGGSARHEYGQRGIEQEENQQSLEEQLTLQESRLLEVAKDLRSIARDVYTQQQQSTVGTQRWRREDEKTSGQQESSDEAAARQDSDEENWREKSGTARKLEEWAKGARAGDSAQSEEGEDSGRVAEVYQPDYTAITDGTCGLLLVPRWFYVLAVKAYLDVELHPPRPGISDPRSSCSRI</sequence>
<feature type="compositionally biased region" description="Polar residues" evidence="8">
    <location>
        <begin position="1902"/>
        <end position="1912"/>
    </location>
</feature>
<feature type="compositionally biased region" description="Low complexity" evidence="8">
    <location>
        <begin position="914"/>
        <end position="925"/>
    </location>
</feature>
<dbReference type="Gene3D" id="3.10.580.10">
    <property type="entry name" value="CBS-domain"/>
    <property type="match status" value="1"/>
</dbReference>
<evidence type="ECO:0000313" key="13">
    <source>
        <dbReference type="Proteomes" id="UP000221165"/>
    </source>
</evidence>
<dbReference type="InterPro" id="IPR045095">
    <property type="entry name" value="ACDP"/>
</dbReference>
<feature type="compositionally biased region" description="Polar residues" evidence="8">
    <location>
        <begin position="1077"/>
        <end position="1088"/>
    </location>
</feature>
<keyword evidence="13" id="KW-1185">Reference proteome</keyword>
<feature type="compositionally biased region" description="Basic and acidic residues" evidence="8">
    <location>
        <begin position="1785"/>
        <end position="1811"/>
    </location>
</feature>
<dbReference type="PROSITE" id="PS51846">
    <property type="entry name" value="CNNM"/>
    <property type="match status" value="1"/>
</dbReference>
<dbReference type="VEuPathDB" id="ToxoDB:CSUI_002848"/>
<dbReference type="GO" id="GO:0016020">
    <property type="term" value="C:membrane"/>
    <property type="evidence" value="ECO:0007669"/>
    <property type="project" value="UniProtKB-SubCell"/>
</dbReference>
<feature type="region of interest" description="Disordered" evidence="8">
    <location>
        <begin position="957"/>
        <end position="985"/>
    </location>
</feature>
<dbReference type="InterPro" id="IPR002550">
    <property type="entry name" value="CNNM"/>
</dbReference>
<feature type="compositionally biased region" description="Basic and acidic residues" evidence="8">
    <location>
        <begin position="1666"/>
        <end position="1679"/>
    </location>
</feature>
<keyword evidence="2 7" id="KW-0812">Transmembrane</keyword>
<evidence type="ECO:0000259" key="11">
    <source>
        <dbReference type="PROSITE" id="PS51846"/>
    </source>
</evidence>
<dbReference type="InterPro" id="IPR044751">
    <property type="entry name" value="Ion_transp-like_CBS"/>
</dbReference>
<dbReference type="OrthoDB" id="331822at2759"/>
<feature type="compositionally biased region" description="Polar residues" evidence="8">
    <location>
        <begin position="1579"/>
        <end position="1600"/>
    </location>
</feature>
<evidence type="ECO:0000256" key="7">
    <source>
        <dbReference type="PROSITE-ProRule" id="PRU01193"/>
    </source>
</evidence>
<feature type="compositionally biased region" description="Polar residues" evidence="8">
    <location>
        <begin position="1492"/>
        <end position="1505"/>
    </location>
</feature>
<dbReference type="GO" id="GO:0010960">
    <property type="term" value="P:magnesium ion homeostasis"/>
    <property type="evidence" value="ECO:0007669"/>
    <property type="project" value="InterPro"/>
</dbReference>
<dbReference type="GeneID" id="94426258"/>
<feature type="region of interest" description="Disordered" evidence="8">
    <location>
        <begin position="574"/>
        <end position="607"/>
    </location>
</feature>
<feature type="transmembrane region" description="Helical" evidence="9">
    <location>
        <begin position="74"/>
        <end position="95"/>
    </location>
</feature>
<accession>A0A2C6L7P3</accession>
<feature type="region of interest" description="Disordered" evidence="8">
    <location>
        <begin position="1287"/>
        <end position="1334"/>
    </location>
</feature>
<dbReference type="Pfam" id="PF01595">
    <property type="entry name" value="CNNM"/>
    <property type="match status" value="1"/>
</dbReference>
<keyword evidence="4 7" id="KW-1133">Transmembrane helix</keyword>
<dbReference type="PANTHER" id="PTHR12064">
    <property type="entry name" value="METAL TRANSPORTER CNNM"/>
    <property type="match status" value="1"/>
</dbReference>
<feature type="compositionally biased region" description="Basic and acidic residues" evidence="8">
    <location>
        <begin position="582"/>
        <end position="604"/>
    </location>
</feature>
<feature type="compositionally biased region" description="Basic and acidic residues" evidence="8">
    <location>
        <begin position="472"/>
        <end position="486"/>
    </location>
</feature>
<feature type="domain" description="CBS" evidence="10">
    <location>
        <begin position="280"/>
        <end position="346"/>
    </location>
</feature>
<comment type="subcellular location">
    <subcellularLocation>
        <location evidence="1">Membrane</location>
        <topology evidence="1">Multi-pass membrane protein</topology>
    </subcellularLocation>
</comment>
<feature type="compositionally biased region" description="Polar residues" evidence="8">
    <location>
        <begin position="487"/>
        <end position="503"/>
    </location>
</feature>
<evidence type="ECO:0000256" key="8">
    <source>
        <dbReference type="SAM" id="MobiDB-lite"/>
    </source>
</evidence>
<keyword evidence="6" id="KW-0129">CBS domain</keyword>
<feature type="compositionally biased region" description="Polar residues" evidence="8">
    <location>
        <begin position="957"/>
        <end position="966"/>
    </location>
</feature>
<evidence type="ECO:0000256" key="4">
    <source>
        <dbReference type="ARBA" id="ARBA00022989"/>
    </source>
</evidence>
<dbReference type="EMBL" id="MIGC01001208">
    <property type="protein sequence ID" value="PHJ23303.1"/>
    <property type="molecule type" value="Genomic_DNA"/>
</dbReference>
<evidence type="ECO:0000313" key="12">
    <source>
        <dbReference type="EMBL" id="PHJ23303.1"/>
    </source>
</evidence>
<evidence type="ECO:0000256" key="9">
    <source>
        <dbReference type="SAM" id="Phobius"/>
    </source>
</evidence>
<dbReference type="InterPro" id="IPR046342">
    <property type="entry name" value="CBS_dom_sf"/>
</dbReference>
<reference evidence="12 13" key="1">
    <citation type="journal article" date="2017" name="Int. J. Parasitol.">
        <title>The genome of the protozoan parasite Cystoisospora suis and a reverse vaccinology approach to identify vaccine candidates.</title>
        <authorList>
            <person name="Palmieri N."/>
            <person name="Shrestha A."/>
            <person name="Ruttkowski B."/>
            <person name="Beck T."/>
            <person name="Vogl C."/>
            <person name="Tomley F."/>
            <person name="Blake D.P."/>
            <person name="Joachim A."/>
        </authorList>
    </citation>
    <scope>NUCLEOTIDE SEQUENCE [LARGE SCALE GENOMIC DNA]</scope>
    <source>
        <strain evidence="12 13">Wien I</strain>
    </source>
</reference>
<protein>
    <submittedName>
        <fullName evidence="12">Cbs domain-containing protein</fullName>
    </submittedName>
</protein>
<comment type="caution">
    <text evidence="12">The sequence shown here is derived from an EMBL/GenBank/DDBJ whole genome shotgun (WGS) entry which is preliminary data.</text>
</comment>
<feature type="region of interest" description="Disordered" evidence="8">
    <location>
        <begin position="907"/>
        <end position="942"/>
    </location>
</feature>
<feature type="compositionally biased region" description="Low complexity" evidence="8">
    <location>
        <begin position="807"/>
        <end position="822"/>
    </location>
</feature>
<feature type="transmembrane region" description="Helical" evidence="9">
    <location>
        <begin position="101"/>
        <end position="120"/>
    </location>
</feature>
<dbReference type="InterPro" id="IPR000644">
    <property type="entry name" value="CBS_dom"/>
</dbReference>
<feature type="compositionally biased region" description="Polar residues" evidence="8">
    <location>
        <begin position="1724"/>
        <end position="1735"/>
    </location>
</feature>
<dbReference type="RefSeq" id="XP_067924979.1">
    <property type="nucleotide sequence ID" value="XM_068063047.1"/>
</dbReference>
<keyword evidence="5 7" id="KW-0472">Membrane</keyword>
<dbReference type="SUPFAM" id="SSF54631">
    <property type="entry name" value="CBS-domain pair"/>
    <property type="match status" value="1"/>
</dbReference>
<evidence type="ECO:0000256" key="1">
    <source>
        <dbReference type="ARBA" id="ARBA00004141"/>
    </source>
</evidence>